<dbReference type="Proteomes" id="UP001153069">
    <property type="component" value="Unassembled WGS sequence"/>
</dbReference>
<evidence type="ECO:0000313" key="4">
    <source>
        <dbReference type="Proteomes" id="UP001153069"/>
    </source>
</evidence>
<accession>A0A9N8H0H5</accession>
<reference evidence="3" key="1">
    <citation type="submission" date="2020-06" db="EMBL/GenBank/DDBJ databases">
        <authorList>
            <consortium name="Plant Systems Biology data submission"/>
        </authorList>
    </citation>
    <scope>NUCLEOTIDE SEQUENCE</scope>
    <source>
        <strain evidence="3">D6</strain>
    </source>
</reference>
<proteinExistence type="predicted"/>
<sequence length="574" mass="65525">MVSTRRKRRSSDEDDDETQLLDPQEAEAALQAAESTRLAKAKRKKVEAFQRNHPPFEIIASEVVNLILSFLADPMQVYSLSKCSKFIRDAITPEVVIRSSVFAGGKSRAVIGDVMTLVQMGVIHVPSTFRLLRIVQAKRCERGELCHHYNLVTRKAESISKTKIRPLGIALCQDCTFGLTTKCFHSRDDTLCANGKAFYNLPNQDIVEAATGEQVGPWLLAHKAKQVLCSYTSDEDKKDAFVKMEEEFLQSVQNDYRESIIAIHTKAEEEYEGFQTAKKELERQKREQKTESRAAKKKASVQAVLEKLHEALEGYENPSKQLMLEGTFDDNGIFTLLMGPSVAILGDLLAAPSSASAKKIAAACDRAKLVYTQLSANNFLSPREQLIPRCPSRNLRAVVGLRRYIQKNMSEDYLRNSWPWDRHFYEPFVDCLVEKGNMSQAVFFGIDYAYKRKEAFVDYVVKDETPLAFQGKCRKLANAIFKADACRDYDEYCQHFDTSFRDYKLLKNNFTDYLQNPATSEFLAGDNLNRAFTREKAVDTAVYRENMINLLRTRRFDDLLNHHRRCFRLGYAYA</sequence>
<evidence type="ECO:0000256" key="2">
    <source>
        <dbReference type="SAM" id="MobiDB-lite"/>
    </source>
</evidence>
<evidence type="ECO:0000313" key="3">
    <source>
        <dbReference type="EMBL" id="CAB9497498.1"/>
    </source>
</evidence>
<dbReference type="OrthoDB" id="10268061at2759"/>
<dbReference type="EMBL" id="CAICTM010000020">
    <property type="protein sequence ID" value="CAB9497498.1"/>
    <property type="molecule type" value="Genomic_DNA"/>
</dbReference>
<protein>
    <submittedName>
        <fullName evidence="3">Uncharacterized protein</fullName>
    </submittedName>
</protein>
<keyword evidence="1" id="KW-0175">Coiled coil</keyword>
<feature type="coiled-coil region" evidence="1">
    <location>
        <begin position="264"/>
        <end position="298"/>
    </location>
</feature>
<organism evidence="3 4">
    <name type="scientific">Seminavis robusta</name>
    <dbReference type="NCBI Taxonomy" id="568900"/>
    <lineage>
        <taxon>Eukaryota</taxon>
        <taxon>Sar</taxon>
        <taxon>Stramenopiles</taxon>
        <taxon>Ochrophyta</taxon>
        <taxon>Bacillariophyta</taxon>
        <taxon>Bacillariophyceae</taxon>
        <taxon>Bacillariophycidae</taxon>
        <taxon>Naviculales</taxon>
        <taxon>Naviculaceae</taxon>
        <taxon>Seminavis</taxon>
    </lineage>
</organism>
<comment type="caution">
    <text evidence="3">The sequence shown here is derived from an EMBL/GenBank/DDBJ whole genome shotgun (WGS) entry which is preliminary data.</text>
</comment>
<name>A0A9N8H0H5_9STRA</name>
<keyword evidence="4" id="KW-1185">Reference proteome</keyword>
<evidence type="ECO:0000256" key="1">
    <source>
        <dbReference type="SAM" id="Coils"/>
    </source>
</evidence>
<feature type="region of interest" description="Disordered" evidence="2">
    <location>
        <begin position="1"/>
        <end position="23"/>
    </location>
</feature>
<dbReference type="AlphaFoldDB" id="A0A9N8H0H5"/>
<gene>
    <name evidence="3" type="ORF">SEMRO_20_G014460.1</name>
</gene>